<accession>A0ABS0XBH6</accession>
<evidence type="ECO:0000313" key="1">
    <source>
        <dbReference type="EMBL" id="MBJ3810537.1"/>
    </source>
</evidence>
<comment type="caution">
    <text evidence="1">The sequence shown here is derived from an EMBL/GenBank/DDBJ whole genome shotgun (WGS) entry which is preliminary data.</text>
</comment>
<keyword evidence="2" id="KW-1185">Reference proteome</keyword>
<evidence type="ECO:0000313" key="2">
    <source>
        <dbReference type="Proteomes" id="UP000634780"/>
    </source>
</evidence>
<proteinExistence type="predicted"/>
<reference evidence="1 2" key="1">
    <citation type="submission" date="2020-12" db="EMBL/GenBank/DDBJ databases">
        <title>Streptomyces typhae sp. nov., a novel endophytic actinomycete isolated from the root of cattail pollen (Typha angustifolia L.).</title>
        <authorList>
            <person name="Peng C."/>
            <person name="Liu C."/>
        </authorList>
    </citation>
    <scope>NUCLEOTIDE SEQUENCE [LARGE SCALE GENOMIC DNA]</scope>
    <source>
        <strain evidence="1 2">JCM 4753</strain>
    </source>
</reference>
<sequence length="371" mass="39657">MFVFVCARCDAELTVPLSQVALPAHARQTYGNGVQLPVLMESGTFAVDPAPWGGPWRMWDEIDPGEAEARGIYAPVHALSDSTPGAIVIAPGDIRGTRLIPEKRGGACCGLDGADGPNMACEACGLPVATRVDDCSLWQAARLSSDAVRRVLVDGVHAAPFSWAELAELAEKGESTPPLEPIATWGGRVGSSYYWSWSPQWEAAAGQALAHLLVAAEGQPVKVPDGLTTDVFQRALDALLPAGPPTRRAVLAGPGEPAPDAGVDILLVPVHPQTGQTWAPTGPAAAAYPVPLPLGVWRWLVSPQLYLPVPASGGIPQDVLRDDPLPPRPNYLFRVDRRTFQHTLVRLPAVRSPWMRTILENLTQDRSADIF</sequence>
<dbReference type="EMBL" id="JAEKOZ010000018">
    <property type="protein sequence ID" value="MBJ3810537.1"/>
    <property type="molecule type" value="Genomic_DNA"/>
</dbReference>
<name>A0ABS0XBH6_9ACTN</name>
<organism evidence="1 2">
    <name type="scientific">Streptomyces flavofungini</name>
    <dbReference type="NCBI Taxonomy" id="68200"/>
    <lineage>
        <taxon>Bacteria</taxon>
        <taxon>Bacillati</taxon>
        <taxon>Actinomycetota</taxon>
        <taxon>Actinomycetes</taxon>
        <taxon>Kitasatosporales</taxon>
        <taxon>Streptomycetaceae</taxon>
        <taxon>Streptomyces</taxon>
    </lineage>
</organism>
<dbReference type="RefSeq" id="WP_190119738.1">
    <property type="nucleotide sequence ID" value="NZ_BMVR01000017.1"/>
</dbReference>
<dbReference type="Proteomes" id="UP000634780">
    <property type="component" value="Unassembled WGS sequence"/>
</dbReference>
<protein>
    <submittedName>
        <fullName evidence="1">Uncharacterized protein</fullName>
    </submittedName>
</protein>
<gene>
    <name evidence="1" type="ORF">JGB26_26090</name>
</gene>